<dbReference type="RefSeq" id="WP_216714595.1">
    <property type="nucleotide sequence ID" value="NZ_JACVEL010000011.1"/>
</dbReference>
<proteinExistence type="predicted"/>
<accession>A0A8J6P833</accession>
<keyword evidence="3" id="KW-1185">Reference proteome</keyword>
<dbReference type="PANTHER" id="PTHR22916">
    <property type="entry name" value="GLYCOSYLTRANSFERASE"/>
    <property type="match status" value="1"/>
</dbReference>
<evidence type="ECO:0000313" key="3">
    <source>
        <dbReference type="Proteomes" id="UP000652681"/>
    </source>
</evidence>
<gene>
    <name evidence="2" type="ORF">H9Y05_13575</name>
</gene>
<protein>
    <submittedName>
        <fullName evidence="2">Glycosyltransferase family 2 protein</fullName>
    </submittedName>
</protein>
<comment type="caution">
    <text evidence="2">The sequence shown here is derived from an EMBL/GenBank/DDBJ whole genome shotgun (WGS) entry which is preliminary data.</text>
</comment>
<name>A0A8J6P833_9FLAO</name>
<sequence>MNPVVSIILPMKNASEWVAETIESVQKQTLEEWELVIVDDHSEDDSHSLVAHIALSDARIRLFRNHGQGIIPALQLAFSEVRGMYLTRMDADDIMPEYRLQRMVAALDLLPEKAIVTGKVRYFSAEFVSEGYQKYENWLNERVVRTDFYDHIYRECIVASPNWMGRTEEFREYGLLENLSYPEDYDLCFKWMQHGFQISGLDEVTLLWREHPLRTSRNSENYQQRAFFHLKIHWLIRTYPDVSSIGIVGMGIKGKLCAELLMDTGRPFNLYDLHFEKYTTPLFGQTVLSPDTINDSIVLIARYPEKLDEIRTFIELKGYQIGKDAFWV</sequence>
<dbReference type="CDD" id="cd00761">
    <property type="entry name" value="Glyco_tranf_GTA_type"/>
    <property type="match status" value="1"/>
</dbReference>
<organism evidence="2 3">
    <name type="scientific">Taishania pollutisoli</name>
    <dbReference type="NCBI Taxonomy" id="2766479"/>
    <lineage>
        <taxon>Bacteria</taxon>
        <taxon>Pseudomonadati</taxon>
        <taxon>Bacteroidota</taxon>
        <taxon>Flavobacteriia</taxon>
        <taxon>Flavobacteriales</taxon>
        <taxon>Crocinitomicaceae</taxon>
        <taxon>Taishania</taxon>
    </lineage>
</organism>
<dbReference type="Gene3D" id="3.90.550.10">
    <property type="entry name" value="Spore Coat Polysaccharide Biosynthesis Protein SpsA, Chain A"/>
    <property type="match status" value="1"/>
</dbReference>
<dbReference type="SUPFAM" id="SSF53448">
    <property type="entry name" value="Nucleotide-diphospho-sugar transferases"/>
    <property type="match status" value="1"/>
</dbReference>
<reference evidence="2" key="1">
    <citation type="submission" date="2020-09" db="EMBL/GenBank/DDBJ databases">
        <title>Taishania pollutisoli gen. nov., sp. nov., Isolated from Tetrabromobisphenol A-Contaminated Soil.</title>
        <authorList>
            <person name="Chen Q."/>
        </authorList>
    </citation>
    <scope>NUCLEOTIDE SEQUENCE</scope>
    <source>
        <strain evidence="2">CZZ-1</strain>
    </source>
</reference>
<dbReference type="Pfam" id="PF00535">
    <property type="entry name" value="Glycos_transf_2"/>
    <property type="match status" value="1"/>
</dbReference>
<dbReference type="Proteomes" id="UP000652681">
    <property type="component" value="Unassembled WGS sequence"/>
</dbReference>
<evidence type="ECO:0000259" key="1">
    <source>
        <dbReference type="Pfam" id="PF00535"/>
    </source>
</evidence>
<dbReference type="AlphaFoldDB" id="A0A8J6P833"/>
<feature type="domain" description="Glycosyltransferase 2-like" evidence="1">
    <location>
        <begin position="6"/>
        <end position="139"/>
    </location>
</feature>
<dbReference type="GO" id="GO:0016758">
    <property type="term" value="F:hexosyltransferase activity"/>
    <property type="evidence" value="ECO:0007669"/>
    <property type="project" value="UniProtKB-ARBA"/>
</dbReference>
<dbReference type="EMBL" id="JACVEL010000011">
    <property type="protein sequence ID" value="MBC9813502.1"/>
    <property type="molecule type" value="Genomic_DNA"/>
</dbReference>
<dbReference type="InterPro" id="IPR029044">
    <property type="entry name" value="Nucleotide-diphossugar_trans"/>
</dbReference>
<dbReference type="PANTHER" id="PTHR22916:SF3">
    <property type="entry name" value="UDP-GLCNAC:BETAGAL BETA-1,3-N-ACETYLGLUCOSAMINYLTRANSFERASE-LIKE PROTEIN 1"/>
    <property type="match status" value="1"/>
</dbReference>
<dbReference type="InterPro" id="IPR001173">
    <property type="entry name" value="Glyco_trans_2-like"/>
</dbReference>
<evidence type="ECO:0000313" key="2">
    <source>
        <dbReference type="EMBL" id="MBC9813502.1"/>
    </source>
</evidence>